<keyword evidence="3" id="KW-0863">Zinc-finger</keyword>
<dbReference type="CDD" id="cd04476">
    <property type="entry name" value="RPA1_DBD_C"/>
    <property type="match status" value="1"/>
</dbReference>
<keyword evidence="5" id="KW-0238">DNA-binding</keyword>
<dbReference type="GO" id="GO:0003677">
    <property type="term" value="F:DNA binding"/>
    <property type="evidence" value="ECO:0007669"/>
    <property type="project" value="UniProtKB-KW"/>
</dbReference>
<dbReference type="GO" id="GO:0008270">
    <property type="term" value="F:zinc ion binding"/>
    <property type="evidence" value="ECO:0007669"/>
    <property type="project" value="UniProtKB-KW"/>
</dbReference>
<feature type="domain" description="Replication protein A 70 kDa DNA-binding subunit B/D first OB fold" evidence="7">
    <location>
        <begin position="73"/>
        <end position="174"/>
    </location>
</feature>
<feature type="compositionally biased region" description="Basic and acidic residues" evidence="6">
    <location>
        <begin position="523"/>
        <end position="533"/>
    </location>
</feature>
<dbReference type="InterPro" id="IPR012340">
    <property type="entry name" value="NA-bd_OB-fold"/>
</dbReference>
<sequence>MDPSLNHVSLFLSNSQVSSLLTSNCSKDSFILTSNCIKDSSILTSNCSKDVGAWISCAQRGQILLFSIETMAYDMLDAINNGKDSWKVKVSVIRLWDAINLNNNELISLDMILLDEQGTMIHAKVIKHMVNKFRPLIQEGLVYMIANFKVTSAMNFRPVEGDKIINFLHTTKIQEIKGLKNIRIAEQSFMFCSVEVLSRRDGQRMYLSYVIGVASYIGNIEETETTPGISKIRDIVLRIEDQKVNIRLWGNKVDQIDEDSMGHVVIVTSTTVRKLKGATKVYIDLDILETAELQTRYCLEDDIIEETGPEAHLQGTIQEQMLYNRKTLREITEIAYESEKQEKFYTADATIKSIDTSDEWYYIGCGKCNKKLQKEGNHFYCPKCEKEPEKTCPRYKLKLEICDHTATTTCTMFETEAKKLIKQSARFLIDRDDCDIHEQAKKIQKICGQRLIFQFRLNDYNFKYGYQDYTVHRIFFMDSEEDSSVQHVNVEQNTTKGTKKSRTRNTCRVVHSDEESEEDSQEKDECKFKESSPKRKRTISITEDEDSEKDGTENYSKTSITLTGVDKGSKKKGIQNDNHEQVNKLSLSKTIKQESEDDELTIDQTKRGRRRSTGRATHLDDESKAKGSQEINKSKYMESSPKRKRVVRKCVGVDQEHNDSRPRTRLSCVDKKSLSKGIQKSGVLRTRKTSH</sequence>
<dbReference type="InterPro" id="IPR047192">
    <property type="entry name" value="Euk_RPA1_DBD_C"/>
</dbReference>
<dbReference type="STRING" id="4572.M7YZ62"/>
<organism evidence="9">
    <name type="scientific">Triticum urartu</name>
    <name type="common">Red wild einkorn</name>
    <name type="synonym">Crithodium urartu</name>
    <dbReference type="NCBI Taxonomy" id="4572"/>
    <lineage>
        <taxon>Eukaryota</taxon>
        <taxon>Viridiplantae</taxon>
        <taxon>Streptophyta</taxon>
        <taxon>Embryophyta</taxon>
        <taxon>Tracheophyta</taxon>
        <taxon>Spermatophyta</taxon>
        <taxon>Magnoliopsida</taxon>
        <taxon>Liliopsida</taxon>
        <taxon>Poales</taxon>
        <taxon>Poaceae</taxon>
        <taxon>BOP clade</taxon>
        <taxon>Pooideae</taxon>
        <taxon>Triticodae</taxon>
        <taxon>Triticeae</taxon>
        <taxon>Triticinae</taxon>
        <taxon>Triticum</taxon>
    </lineage>
</organism>
<name>M7YZ62_TRIUA</name>
<dbReference type="InterPro" id="IPR003871">
    <property type="entry name" value="RFA1B/D_OB_1st"/>
</dbReference>
<feature type="region of interest" description="Disordered" evidence="6">
    <location>
        <begin position="591"/>
        <end position="691"/>
    </location>
</feature>
<dbReference type="SUPFAM" id="SSF50249">
    <property type="entry name" value="Nucleic acid-binding proteins"/>
    <property type="match status" value="3"/>
</dbReference>
<dbReference type="EMBL" id="KD200816">
    <property type="protein sequence ID" value="EMS52952.1"/>
    <property type="molecule type" value="Genomic_DNA"/>
</dbReference>
<feature type="compositionally biased region" description="Basic and acidic residues" evidence="6">
    <location>
        <begin position="654"/>
        <end position="673"/>
    </location>
</feature>
<dbReference type="Gene3D" id="2.40.50.140">
    <property type="entry name" value="Nucleic acid-binding proteins"/>
    <property type="match status" value="3"/>
</dbReference>
<keyword evidence="2" id="KW-0479">Metal-binding</keyword>
<dbReference type="eggNOG" id="KOG0851">
    <property type="taxonomic scope" value="Eukaryota"/>
</dbReference>
<dbReference type="OMA" id="EDIKEDC"/>
<comment type="similarity">
    <text evidence="1">Belongs to the replication factor A protein 1 family.</text>
</comment>
<dbReference type="Pfam" id="PF08646">
    <property type="entry name" value="Rep_fac-A_C"/>
    <property type="match status" value="1"/>
</dbReference>
<evidence type="ECO:0000256" key="5">
    <source>
        <dbReference type="ARBA" id="ARBA00023125"/>
    </source>
</evidence>
<dbReference type="CDD" id="cd04480">
    <property type="entry name" value="RPA1_DBD_A_like"/>
    <property type="match status" value="1"/>
</dbReference>
<evidence type="ECO:0000256" key="6">
    <source>
        <dbReference type="SAM" id="MobiDB-lite"/>
    </source>
</evidence>
<dbReference type="InterPro" id="IPR013955">
    <property type="entry name" value="Rep_factor-A_C"/>
</dbReference>
<reference evidence="9" key="1">
    <citation type="journal article" date="2013" name="Nature">
        <title>Draft genome of the wheat A-genome progenitor Triticum urartu.</title>
        <authorList>
            <person name="Ling H.Q."/>
            <person name="Zhao S."/>
            <person name="Liu D."/>
            <person name="Wang J."/>
            <person name="Sun H."/>
            <person name="Zhang C."/>
            <person name="Fan H."/>
            <person name="Li D."/>
            <person name="Dong L."/>
            <person name="Tao Y."/>
            <person name="Gao C."/>
            <person name="Wu H."/>
            <person name="Li Y."/>
            <person name="Cui Y."/>
            <person name="Guo X."/>
            <person name="Zheng S."/>
            <person name="Wang B."/>
            <person name="Yu K."/>
            <person name="Liang Q."/>
            <person name="Yang W."/>
            <person name="Lou X."/>
            <person name="Chen J."/>
            <person name="Feng M."/>
            <person name="Jian J."/>
            <person name="Zhang X."/>
            <person name="Luo G."/>
            <person name="Jiang Y."/>
            <person name="Liu J."/>
            <person name="Wang Z."/>
            <person name="Sha Y."/>
            <person name="Zhang B."/>
            <person name="Wu H."/>
            <person name="Tang D."/>
            <person name="Shen Q."/>
            <person name="Xue P."/>
            <person name="Zou S."/>
            <person name="Wang X."/>
            <person name="Liu X."/>
            <person name="Wang F."/>
            <person name="Yang Y."/>
            <person name="An X."/>
            <person name="Dong Z."/>
            <person name="Zhang K."/>
            <person name="Zhang X."/>
            <person name="Luo M.C."/>
            <person name="Dvorak J."/>
            <person name="Tong Y."/>
            <person name="Wang J."/>
            <person name="Yang H."/>
            <person name="Li Z."/>
            <person name="Wang D."/>
            <person name="Zhang A."/>
            <person name="Wang J."/>
        </authorList>
    </citation>
    <scope>NUCLEOTIDE SEQUENCE</scope>
</reference>
<feature type="domain" description="Replication factor A C-terminal" evidence="8">
    <location>
        <begin position="344"/>
        <end position="482"/>
    </location>
</feature>
<dbReference type="CDD" id="cd04481">
    <property type="entry name" value="RPA1_DBD_B_like"/>
    <property type="match status" value="1"/>
</dbReference>
<evidence type="ECO:0000256" key="4">
    <source>
        <dbReference type="ARBA" id="ARBA00022833"/>
    </source>
</evidence>
<feature type="compositionally biased region" description="Basic and acidic residues" evidence="6">
    <location>
        <begin position="617"/>
        <end position="636"/>
    </location>
</feature>
<feature type="region of interest" description="Disordered" evidence="6">
    <location>
        <begin position="485"/>
        <end position="555"/>
    </location>
</feature>
<dbReference type="AlphaFoldDB" id="M7YZ62"/>
<protein>
    <submittedName>
        <fullName evidence="9">Uncharacterized protein</fullName>
    </submittedName>
</protein>
<feature type="compositionally biased region" description="Polar residues" evidence="6">
    <location>
        <begin position="485"/>
        <end position="496"/>
    </location>
</feature>
<evidence type="ECO:0000256" key="3">
    <source>
        <dbReference type="ARBA" id="ARBA00022771"/>
    </source>
</evidence>
<dbReference type="Pfam" id="PF02721">
    <property type="entry name" value="DUF223"/>
    <property type="match status" value="1"/>
</dbReference>
<evidence type="ECO:0000313" key="9">
    <source>
        <dbReference type="EMBL" id="EMS52952.1"/>
    </source>
</evidence>
<proteinExistence type="inferred from homology"/>
<dbReference type="PANTHER" id="PTHR47165">
    <property type="entry name" value="OS03G0429900 PROTEIN"/>
    <property type="match status" value="1"/>
</dbReference>
<evidence type="ECO:0000259" key="7">
    <source>
        <dbReference type="Pfam" id="PF02721"/>
    </source>
</evidence>
<dbReference type="PANTHER" id="PTHR47165:SF4">
    <property type="entry name" value="OS03G0429900 PROTEIN"/>
    <property type="match status" value="1"/>
</dbReference>
<evidence type="ECO:0000259" key="8">
    <source>
        <dbReference type="Pfam" id="PF08646"/>
    </source>
</evidence>
<evidence type="ECO:0000256" key="1">
    <source>
        <dbReference type="ARBA" id="ARBA00005690"/>
    </source>
</evidence>
<evidence type="ECO:0000256" key="2">
    <source>
        <dbReference type="ARBA" id="ARBA00022723"/>
    </source>
</evidence>
<keyword evidence="4" id="KW-0862">Zinc</keyword>
<accession>M7YZ62</accession>
<gene>
    <name evidence="9" type="ORF">TRIUR3_33653</name>
</gene>